<evidence type="ECO:0000256" key="7">
    <source>
        <dbReference type="ARBA" id="ARBA00023052"/>
    </source>
</evidence>
<organism evidence="8">
    <name type="scientific">marine sediment metagenome</name>
    <dbReference type="NCBI Taxonomy" id="412755"/>
    <lineage>
        <taxon>unclassified sequences</taxon>
        <taxon>metagenomes</taxon>
        <taxon>ecological metagenomes</taxon>
    </lineage>
</organism>
<comment type="subunit">
    <text evidence="3">Homodimer.</text>
</comment>
<dbReference type="GO" id="GO:0008661">
    <property type="term" value="F:1-deoxy-D-xylulose-5-phosphate synthase activity"/>
    <property type="evidence" value="ECO:0007669"/>
    <property type="project" value="InterPro"/>
</dbReference>
<dbReference type="Pfam" id="PF13292">
    <property type="entry name" value="DXP_synthase_N"/>
    <property type="match status" value="1"/>
</dbReference>
<keyword evidence="5" id="KW-0479">Metal-binding</keyword>
<dbReference type="InterPro" id="IPR005477">
    <property type="entry name" value="Dxylulose-5-P_synthase"/>
</dbReference>
<evidence type="ECO:0000313" key="8">
    <source>
        <dbReference type="EMBL" id="KKM04194.1"/>
    </source>
</evidence>
<dbReference type="InterPro" id="IPR029061">
    <property type="entry name" value="THDP-binding"/>
</dbReference>
<dbReference type="AlphaFoldDB" id="A0A0F9GZE2"/>
<comment type="cofactor">
    <cofactor evidence="1">
        <name>Mg(2+)</name>
        <dbReference type="ChEBI" id="CHEBI:18420"/>
    </cofactor>
</comment>
<dbReference type="PANTHER" id="PTHR43322">
    <property type="entry name" value="1-D-DEOXYXYLULOSE 5-PHOSPHATE SYNTHASE-RELATED"/>
    <property type="match status" value="1"/>
</dbReference>
<evidence type="ECO:0000256" key="2">
    <source>
        <dbReference type="ARBA" id="ARBA00001964"/>
    </source>
</evidence>
<evidence type="ECO:0000256" key="5">
    <source>
        <dbReference type="ARBA" id="ARBA00022723"/>
    </source>
</evidence>
<dbReference type="GO" id="GO:0016114">
    <property type="term" value="P:terpenoid biosynthetic process"/>
    <property type="evidence" value="ECO:0007669"/>
    <property type="project" value="InterPro"/>
</dbReference>
<feature type="non-terminal residue" evidence="8">
    <location>
        <position position="104"/>
    </location>
</feature>
<protein>
    <submittedName>
        <fullName evidence="8">Uncharacterized protein</fullName>
    </submittedName>
</protein>
<dbReference type="EMBL" id="LAZR01016510">
    <property type="protein sequence ID" value="KKM04194.1"/>
    <property type="molecule type" value="Genomic_DNA"/>
</dbReference>
<keyword evidence="4" id="KW-0808">Transferase</keyword>
<dbReference type="InterPro" id="IPR049557">
    <property type="entry name" value="Transketolase_CS"/>
</dbReference>
<keyword evidence="6" id="KW-0460">Magnesium</keyword>
<gene>
    <name evidence="8" type="ORF">LCGC14_1766650</name>
</gene>
<dbReference type="SUPFAM" id="SSF52518">
    <property type="entry name" value="Thiamin diphosphate-binding fold (THDP-binding)"/>
    <property type="match status" value="1"/>
</dbReference>
<dbReference type="PROSITE" id="PS00801">
    <property type="entry name" value="TRANSKETOLASE_1"/>
    <property type="match status" value="1"/>
</dbReference>
<comment type="caution">
    <text evidence="8">The sequence shown here is derived from an EMBL/GenBank/DDBJ whole genome shotgun (WGS) entry which is preliminary data.</text>
</comment>
<dbReference type="Gene3D" id="3.40.50.970">
    <property type="match status" value="1"/>
</dbReference>
<comment type="cofactor">
    <cofactor evidence="2">
        <name>thiamine diphosphate</name>
        <dbReference type="ChEBI" id="CHEBI:58937"/>
    </cofactor>
</comment>
<accession>A0A0F9GZE2</accession>
<dbReference type="PANTHER" id="PTHR43322:SF5">
    <property type="entry name" value="1-DEOXY-D-XYLULOSE-5-PHOSPHATE SYNTHASE, CHLOROPLASTIC"/>
    <property type="match status" value="1"/>
</dbReference>
<sequence>MAKPTDTLLAHINSPADLRKLDKKQLPQVAEEIRALIVNSVQQTGGHISSNLGVIELTIALHYIFNTPDDRFVWDVGHQSYVHKILTGRRDKMHTMRQAGGLSG</sequence>
<dbReference type="GO" id="GO:0019288">
    <property type="term" value="P:isopentenyl diphosphate biosynthetic process, methylerythritol 4-phosphate pathway"/>
    <property type="evidence" value="ECO:0007669"/>
    <property type="project" value="TreeGrafter"/>
</dbReference>
<name>A0A0F9GZE2_9ZZZZ</name>
<evidence type="ECO:0000256" key="4">
    <source>
        <dbReference type="ARBA" id="ARBA00022679"/>
    </source>
</evidence>
<evidence type="ECO:0000256" key="3">
    <source>
        <dbReference type="ARBA" id="ARBA00011738"/>
    </source>
</evidence>
<dbReference type="GO" id="GO:0046872">
    <property type="term" value="F:metal ion binding"/>
    <property type="evidence" value="ECO:0007669"/>
    <property type="project" value="UniProtKB-KW"/>
</dbReference>
<evidence type="ECO:0000256" key="6">
    <source>
        <dbReference type="ARBA" id="ARBA00022842"/>
    </source>
</evidence>
<keyword evidence="7" id="KW-0786">Thiamine pyrophosphate</keyword>
<evidence type="ECO:0000256" key="1">
    <source>
        <dbReference type="ARBA" id="ARBA00001946"/>
    </source>
</evidence>
<dbReference type="GO" id="GO:0005829">
    <property type="term" value="C:cytosol"/>
    <property type="evidence" value="ECO:0007669"/>
    <property type="project" value="TreeGrafter"/>
</dbReference>
<reference evidence="8" key="1">
    <citation type="journal article" date="2015" name="Nature">
        <title>Complex archaea that bridge the gap between prokaryotes and eukaryotes.</title>
        <authorList>
            <person name="Spang A."/>
            <person name="Saw J.H."/>
            <person name="Jorgensen S.L."/>
            <person name="Zaremba-Niedzwiedzka K."/>
            <person name="Martijn J."/>
            <person name="Lind A.E."/>
            <person name="van Eijk R."/>
            <person name="Schleper C."/>
            <person name="Guy L."/>
            <person name="Ettema T.J."/>
        </authorList>
    </citation>
    <scope>NUCLEOTIDE SEQUENCE</scope>
</reference>
<proteinExistence type="predicted"/>